<keyword evidence="3" id="KW-0862">Zinc</keyword>
<protein>
    <recommendedName>
        <fullName evidence="5">Zinc finger C3HC4 RING-type domain-containing protein</fullName>
    </recommendedName>
</protein>
<dbReference type="AlphaFoldDB" id="A0A2G5CJ26"/>
<keyword evidence="1" id="KW-0479">Metal-binding</keyword>
<dbReference type="PANTHER" id="PTHR47692:SF2">
    <property type="entry name" value="ZINC FINGER RING-TYPE DOMAIN CONTAINING PROTEIN"/>
    <property type="match status" value="1"/>
</dbReference>
<dbReference type="InterPro" id="IPR018957">
    <property type="entry name" value="Znf_C3HC4_RING-type"/>
</dbReference>
<dbReference type="Gene3D" id="3.30.40.10">
    <property type="entry name" value="Zinc/RING finger domain, C3HC4 (zinc finger)"/>
    <property type="match status" value="1"/>
</dbReference>
<dbReference type="SUPFAM" id="SSF57850">
    <property type="entry name" value="RING/U-box"/>
    <property type="match status" value="1"/>
</dbReference>
<gene>
    <name evidence="6" type="ORF">AQUCO_05400136v1</name>
</gene>
<organism evidence="6 7">
    <name type="scientific">Aquilegia coerulea</name>
    <name type="common">Rocky mountain columbine</name>
    <dbReference type="NCBI Taxonomy" id="218851"/>
    <lineage>
        <taxon>Eukaryota</taxon>
        <taxon>Viridiplantae</taxon>
        <taxon>Streptophyta</taxon>
        <taxon>Embryophyta</taxon>
        <taxon>Tracheophyta</taxon>
        <taxon>Spermatophyta</taxon>
        <taxon>Magnoliopsida</taxon>
        <taxon>Ranunculales</taxon>
        <taxon>Ranunculaceae</taxon>
        <taxon>Thalictroideae</taxon>
        <taxon>Aquilegia</taxon>
    </lineage>
</organism>
<evidence type="ECO:0000256" key="2">
    <source>
        <dbReference type="ARBA" id="ARBA00022771"/>
    </source>
</evidence>
<feature type="non-terminal residue" evidence="6">
    <location>
        <position position="1"/>
    </location>
</feature>
<keyword evidence="7" id="KW-1185">Reference proteome</keyword>
<feature type="domain" description="Zinc finger C3HC4 RING-type" evidence="5">
    <location>
        <begin position="38"/>
        <end position="83"/>
    </location>
</feature>
<dbReference type="InterPro" id="IPR013083">
    <property type="entry name" value="Znf_RING/FYVE/PHD"/>
</dbReference>
<dbReference type="PANTHER" id="PTHR47692">
    <property type="entry name" value="RING/U-BOX SUPERFAMILY PROTEIN"/>
    <property type="match status" value="1"/>
</dbReference>
<feature type="compositionally biased region" description="Acidic residues" evidence="4">
    <location>
        <begin position="15"/>
        <end position="25"/>
    </location>
</feature>
<proteinExistence type="predicted"/>
<dbReference type="EMBL" id="KZ305071">
    <property type="protein sequence ID" value="PIA30827.1"/>
    <property type="molecule type" value="Genomic_DNA"/>
</dbReference>
<evidence type="ECO:0000313" key="7">
    <source>
        <dbReference type="Proteomes" id="UP000230069"/>
    </source>
</evidence>
<evidence type="ECO:0000256" key="1">
    <source>
        <dbReference type="ARBA" id="ARBA00022723"/>
    </source>
</evidence>
<dbReference type="Proteomes" id="UP000230069">
    <property type="component" value="Unassembled WGS sequence"/>
</dbReference>
<dbReference type="GO" id="GO:0008270">
    <property type="term" value="F:zinc ion binding"/>
    <property type="evidence" value="ECO:0007669"/>
    <property type="project" value="UniProtKB-KW"/>
</dbReference>
<dbReference type="OrthoDB" id="21204at2759"/>
<accession>A0A2G5CJ26</accession>
<feature type="region of interest" description="Disordered" evidence="4">
    <location>
        <begin position="1"/>
        <end position="30"/>
    </location>
</feature>
<dbReference type="Pfam" id="PF00097">
    <property type="entry name" value="zf-C3HC4"/>
    <property type="match status" value="1"/>
</dbReference>
<evidence type="ECO:0000256" key="3">
    <source>
        <dbReference type="ARBA" id="ARBA00022833"/>
    </source>
</evidence>
<keyword evidence="2" id="KW-0863">Zinc-finger</keyword>
<evidence type="ECO:0000256" key="4">
    <source>
        <dbReference type="SAM" id="MobiDB-lite"/>
    </source>
</evidence>
<name>A0A2G5CJ26_AQUCA</name>
<sequence length="285" mass="33778">KKKKQHSSARLMEQKEEEDDEEEESSSVGSLNNELNPCPICLGPVNQEAYLDHKFCYNCIAHWAKYVAARNSQPQFTLRCPYCKSDNISIVYECEGDSFQRHYINKELEKSTFFTKAHKFRLRCYYCEPGAIYNKFNVQRFWKLHRYLQPNKWLQFWLKREIQALTQEEDVDVVVHHILGSIESFTRQKERGPSKRTIEENREDFKALISDAARPFLIGRTKRFVDEIELFLVSCLNVEAYDEVYAQCVEMVTSGAVHEDEEERLQEVNRQLPYLHFFDEDTDTE</sequence>
<evidence type="ECO:0000313" key="6">
    <source>
        <dbReference type="EMBL" id="PIA30827.1"/>
    </source>
</evidence>
<reference evidence="6 7" key="1">
    <citation type="submission" date="2017-09" db="EMBL/GenBank/DDBJ databases">
        <title>WGS assembly of Aquilegia coerulea Goldsmith.</title>
        <authorList>
            <person name="Hodges S."/>
            <person name="Kramer E."/>
            <person name="Nordborg M."/>
            <person name="Tomkins J."/>
            <person name="Borevitz J."/>
            <person name="Derieg N."/>
            <person name="Yan J."/>
            <person name="Mihaltcheva S."/>
            <person name="Hayes R.D."/>
            <person name="Rokhsar D."/>
        </authorList>
    </citation>
    <scope>NUCLEOTIDE SEQUENCE [LARGE SCALE GENOMIC DNA]</scope>
    <source>
        <strain evidence="7">cv. Goldsmith</strain>
    </source>
</reference>
<evidence type="ECO:0000259" key="5">
    <source>
        <dbReference type="Pfam" id="PF00097"/>
    </source>
</evidence>